<organism evidence="3 4">
    <name type="scientific">Bursaphelenchus xylophilus</name>
    <name type="common">Pinewood nematode worm</name>
    <name type="synonym">Aphelenchoides xylophilus</name>
    <dbReference type="NCBI Taxonomy" id="6326"/>
    <lineage>
        <taxon>Eukaryota</taxon>
        <taxon>Metazoa</taxon>
        <taxon>Ecdysozoa</taxon>
        <taxon>Nematoda</taxon>
        <taxon>Chromadorea</taxon>
        <taxon>Rhabditida</taxon>
        <taxon>Tylenchina</taxon>
        <taxon>Tylenchomorpha</taxon>
        <taxon>Aphelenchoidea</taxon>
        <taxon>Aphelenchoididae</taxon>
        <taxon>Bursaphelenchus</taxon>
    </lineage>
</organism>
<keyword evidence="4" id="KW-1185">Reference proteome</keyword>
<evidence type="ECO:0000313" key="3">
    <source>
        <dbReference type="EMBL" id="CAD5229818.1"/>
    </source>
</evidence>
<sequence>MVSLSDSEWLTVFFSVVALLLFCVLVCLMVHTMLCAIGEESESNLDVKPVRSVKSNLVLSADRRLVRANNIIRPEIAATQKQEAIKIDIYEAAESTTSSSLTTVTSTAEENTCRALVPVERPFRRQSSPGQSARRAPVPPRRSVSARNPALAPNGLVDIPLNGNLAPKRRPAPFRWCAERRAFVQEDEEARKEEARKEYDQQPPLLMYTGRYRPTTPFADNKFR</sequence>
<keyword evidence="2" id="KW-0812">Transmembrane</keyword>
<dbReference type="OrthoDB" id="10596574at2759"/>
<dbReference type="SMR" id="A0A7I8XKI5"/>
<feature type="transmembrane region" description="Helical" evidence="2">
    <location>
        <begin position="12"/>
        <end position="38"/>
    </location>
</feature>
<name>A0A7I8XKI5_BURXY</name>
<proteinExistence type="predicted"/>
<evidence type="ECO:0000313" key="4">
    <source>
        <dbReference type="Proteomes" id="UP000659654"/>
    </source>
</evidence>
<evidence type="ECO:0000256" key="1">
    <source>
        <dbReference type="SAM" id="MobiDB-lite"/>
    </source>
</evidence>
<protein>
    <submittedName>
        <fullName evidence="3">(pine wood nematode) hypothetical protein</fullName>
    </submittedName>
</protein>
<comment type="caution">
    <text evidence="3">The sequence shown here is derived from an EMBL/GenBank/DDBJ whole genome shotgun (WGS) entry which is preliminary data.</text>
</comment>
<accession>A0A7I8XKI5</accession>
<dbReference type="EMBL" id="CAJFDI010000005">
    <property type="protein sequence ID" value="CAD5229818.1"/>
    <property type="molecule type" value="Genomic_DNA"/>
</dbReference>
<dbReference type="Proteomes" id="UP000582659">
    <property type="component" value="Unassembled WGS sequence"/>
</dbReference>
<feature type="region of interest" description="Disordered" evidence="1">
    <location>
        <begin position="117"/>
        <end position="155"/>
    </location>
</feature>
<dbReference type="Proteomes" id="UP000659654">
    <property type="component" value="Unassembled WGS sequence"/>
</dbReference>
<feature type="compositionally biased region" description="Basic and acidic residues" evidence="1">
    <location>
        <begin position="186"/>
        <end position="200"/>
    </location>
</feature>
<dbReference type="EMBL" id="CAJFCV020000005">
    <property type="protein sequence ID" value="CAG9120559.1"/>
    <property type="molecule type" value="Genomic_DNA"/>
</dbReference>
<keyword evidence="2" id="KW-0472">Membrane</keyword>
<keyword evidence="2" id="KW-1133">Transmembrane helix</keyword>
<dbReference type="AlphaFoldDB" id="A0A7I8XKI5"/>
<gene>
    <name evidence="3" type="ORF">BXYJ_LOCUS10677</name>
</gene>
<feature type="compositionally biased region" description="Low complexity" evidence="1">
    <location>
        <begin position="132"/>
        <end position="147"/>
    </location>
</feature>
<evidence type="ECO:0000256" key="2">
    <source>
        <dbReference type="SAM" id="Phobius"/>
    </source>
</evidence>
<feature type="region of interest" description="Disordered" evidence="1">
    <location>
        <begin position="186"/>
        <end position="224"/>
    </location>
</feature>
<reference evidence="3" key="1">
    <citation type="submission" date="2020-09" db="EMBL/GenBank/DDBJ databases">
        <authorList>
            <person name="Kikuchi T."/>
        </authorList>
    </citation>
    <scope>NUCLEOTIDE SEQUENCE</scope>
    <source>
        <strain evidence="3">Ka4C1</strain>
    </source>
</reference>